<dbReference type="Proteomes" id="UP001152485">
    <property type="component" value="Unassembled WGS sequence"/>
</dbReference>
<gene>
    <name evidence="1" type="ORF">PSECIP111951_01151</name>
</gene>
<dbReference type="EMBL" id="CAMAPD010000004">
    <property type="protein sequence ID" value="CAH9054995.1"/>
    <property type="molecule type" value="Genomic_DNA"/>
</dbReference>
<evidence type="ECO:0008006" key="3">
    <source>
        <dbReference type="Google" id="ProtNLM"/>
    </source>
</evidence>
<protein>
    <recommendedName>
        <fullName evidence="3">Major tropism determinant N-terminal domain-containing protein</fullName>
    </recommendedName>
</protein>
<proteinExistence type="predicted"/>
<evidence type="ECO:0000313" key="1">
    <source>
        <dbReference type="EMBL" id="CAH9054995.1"/>
    </source>
</evidence>
<accession>A0ABM9GFU5</accession>
<reference evidence="1 2" key="1">
    <citation type="submission" date="2022-07" db="EMBL/GenBank/DDBJ databases">
        <authorList>
            <person name="Criscuolo A."/>
        </authorList>
    </citation>
    <scope>NUCLEOTIDE SEQUENCE [LARGE SCALE GENOMIC DNA]</scope>
    <source>
        <strain evidence="2">CIP 111951</strain>
    </source>
</reference>
<evidence type="ECO:0000313" key="2">
    <source>
        <dbReference type="Proteomes" id="UP001152485"/>
    </source>
</evidence>
<dbReference type="RefSeq" id="WP_261592329.1">
    <property type="nucleotide sequence ID" value="NZ_CAMAPD010000004.1"/>
</dbReference>
<organism evidence="1 2">
    <name type="scientific">Pseudoalteromonas holothuriae</name>
    <dbReference type="NCBI Taxonomy" id="2963714"/>
    <lineage>
        <taxon>Bacteria</taxon>
        <taxon>Pseudomonadati</taxon>
        <taxon>Pseudomonadota</taxon>
        <taxon>Gammaproteobacteria</taxon>
        <taxon>Alteromonadales</taxon>
        <taxon>Pseudoalteromonadaceae</taxon>
        <taxon>Pseudoalteromonas</taxon>
    </lineage>
</organism>
<name>A0ABM9GFU5_9GAMM</name>
<comment type="caution">
    <text evidence="1">The sequence shown here is derived from an EMBL/GenBank/DDBJ whole genome shotgun (WGS) entry which is preliminary data.</text>
</comment>
<dbReference type="Gene3D" id="2.10.10.30">
    <property type="match status" value="1"/>
</dbReference>
<sequence length="146" mass="15758">MGRKIQFRRGPESERLQTVLANGEPGWSPEAEQLFIGDGQTLGGVPVDMGKFTLVDQPTLAVAGGRYLFTSVTTLQLPNSAFEGAVVSVMLDSNSGATRENPARVLASYGRLITDNASNSDAEYHLTIPGIERSFIFIDGGWKICH</sequence>